<protein>
    <submittedName>
        <fullName evidence="2">Uncharacterized protein</fullName>
    </submittedName>
</protein>
<proteinExistence type="predicted"/>
<name>A0A250IVR2_9BACT</name>
<sequence>MDRLRAAEVYVAVVEAGSFSAAARALVMNSGALRGLPTPCTQANARSNKTKPFRKDDRPAGI</sequence>
<dbReference type="KEGG" id="cfus:CYFUS_001249"/>
<organism evidence="2 3">
    <name type="scientific">Cystobacter fuscus</name>
    <dbReference type="NCBI Taxonomy" id="43"/>
    <lineage>
        <taxon>Bacteria</taxon>
        <taxon>Pseudomonadati</taxon>
        <taxon>Myxococcota</taxon>
        <taxon>Myxococcia</taxon>
        <taxon>Myxococcales</taxon>
        <taxon>Cystobacterineae</taxon>
        <taxon>Archangiaceae</taxon>
        <taxon>Cystobacter</taxon>
    </lineage>
</organism>
<dbReference type="RefSeq" id="WP_095984402.1">
    <property type="nucleotide sequence ID" value="NZ_CP022098.1"/>
</dbReference>
<dbReference type="AlphaFoldDB" id="A0A250IVR2"/>
<reference evidence="2 3" key="1">
    <citation type="submission" date="2017-06" db="EMBL/GenBank/DDBJ databases">
        <title>Sequencing and comparative analysis of myxobacterial genomes.</title>
        <authorList>
            <person name="Rupp O."/>
            <person name="Goesmann A."/>
            <person name="Sogaard-Andersen L."/>
        </authorList>
    </citation>
    <scope>NUCLEOTIDE SEQUENCE [LARGE SCALE GENOMIC DNA]</scope>
    <source>
        <strain evidence="2 3">DSM 52655</strain>
    </source>
</reference>
<accession>A0A250IVR2</accession>
<dbReference type="EMBL" id="CP022098">
    <property type="protein sequence ID" value="ATB35835.1"/>
    <property type="molecule type" value="Genomic_DNA"/>
</dbReference>
<feature type="compositionally biased region" description="Basic and acidic residues" evidence="1">
    <location>
        <begin position="53"/>
        <end position="62"/>
    </location>
</feature>
<evidence type="ECO:0000313" key="3">
    <source>
        <dbReference type="Proteomes" id="UP000217257"/>
    </source>
</evidence>
<feature type="region of interest" description="Disordered" evidence="1">
    <location>
        <begin position="37"/>
        <end position="62"/>
    </location>
</feature>
<evidence type="ECO:0000313" key="2">
    <source>
        <dbReference type="EMBL" id="ATB35835.1"/>
    </source>
</evidence>
<gene>
    <name evidence="2" type="ORF">CYFUS_001249</name>
</gene>
<dbReference type="Proteomes" id="UP000217257">
    <property type="component" value="Chromosome"/>
</dbReference>
<evidence type="ECO:0000256" key="1">
    <source>
        <dbReference type="SAM" id="MobiDB-lite"/>
    </source>
</evidence>